<evidence type="ECO:0000259" key="6">
    <source>
        <dbReference type="Pfam" id="PF00535"/>
    </source>
</evidence>
<name>A0A917F7T4_9ACTN</name>
<keyword evidence="4" id="KW-0808">Transferase</keyword>
<protein>
    <recommendedName>
        <fullName evidence="6">Glycosyltransferase 2-like domain-containing protein</fullName>
    </recommendedName>
</protein>
<evidence type="ECO:0000313" key="7">
    <source>
        <dbReference type="EMBL" id="GGF51832.1"/>
    </source>
</evidence>
<evidence type="ECO:0000256" key="1">
    <source>
        <dbReference type="ARBA" id="ARBA00004776"/>
    </source>
</evidence>
<feature type="domain" description="Glycosyltransferase 2-like" evidence="6">
    <location>
        <begin position="22"/>
        <end position="127"/>
    </location>
</feature>
<dbReference type="Gene3D" id="3.90.550.10">
    <property type="entry name" value="Spore Coat Polysaccharide Biosynthesis Protein SpsA, Chain A"/>
    <property type="match status" value="1"/>
</dbReference>
<dbReference type="Pfam" id="PF00535">
    <property type="entry name" value="Glycos_transf_2"/>
    <property type="match status" value="1"/>
</dbReference>
<evidence type="ECO:0000256" key="5">
    <source>
        <dbReference type="SAM" id="MobiDB-lite"/>
    </source>
</evidence>
<sequence length="329" mass="35336">MGRADGFPVTGAGGEGEGEGVSVVVPHYGGASLAEGAVSAVRDQHGDRPVQLIVVDDHSPEPFAPRPGVTVIRHDLNLGFGAAINTGAAHALHPWLLVLNSDVTMPPGTLDRLVAAGRSTRPSVSSPLLIESGRPTSTANRWPAAYRGLGALQPLARWSQHAWMRRLVGFDVDCVAGRRRRTDWLTGACLLMQTADFWAVGGFDERFHMYFEEVDLQRRLARHGVPAYFVGDVAVTHLGGGTTGWGGRVRALSVSATLYARIWGFHRRATLVAATVSAVNLAYNVLRRLSGRPTTPLRSIRTDFGHLAAGLSESRAALRRPSGRPLARP</sequence>
<evidence type="ECO:0000256" key="2">
    <source>
        <dbReference type="ARBA" id="ARBA00006739"/>
    </source>
</evidence>
<accession>A0A917F7T4</accession>
<dbReference type="EMBL" id="BMKQ01000001">
    <property type="protein sequence ID" value="GGF51832.1"/>
    <property type="molecule type" value="Genomic_DNA"/>
</dbReference>
<dbReference type="GO" id="GO:0016757">
    <property type="term" value="F:glycosyltransferase activity"/>
    <property type="evidence" value="ECO:0007669"/>
    <property type="project" value="UniProtKB-KW"/>
</dbReference>
<comment type="similarity">
    <text evidence="2">Belongs to the glycosyltransferase 2 family.</text>
</comment>
<dbReference type="PANTHER" id="PTHR43179">
    <property type="entry name" value="RHAMNOSYLTRANSFERASE WBBL"/>
    <property type="match status" value="1"/>
</dbReference>
<comment type="pathway">
    <text evidence="1">Cell wall biogenesis; cell wall polysaccharide biosynthesis.</text>
</comment>
<keyword evidence="8" id="KW-1185">Reference proteome</keyword>
<keyword evidence="3" id="KW-0328">Glycosyltransferase</keyword>
<proteinExistence type="inferred from homology"/>
<dbReference type="AlphaFoldDB" id="A0A917F7T4"/>
<dbReference type="InterPro" id="IPR001173">
    <property type="entry name" value="Glyco_trans_2-like"/>
</dbReference>
<evidence type="ECO:0000313" key="8">
    <source>
        <dbReference type="Proteomes" id="UP000649179"/>
    </source>
</evidence>
<feature type="region of interest" description="Disordered" evidence="5">
    <location>
        <begin position="1"/>
        <end position="21"/>
    </location>
</feature>
<evidence type="ECO:0000256" key="3">
    <source>
        <dbReference type="ARBA" id="ARBA00022676"/>
    </source>
</evidence>
<comment type="caution">
    <text evidence="7">The sequence shown here is derived from an EMBL/GenBank/DDBJ whole genome shotgun (WGS) entry which is preliminary data.</text>
</comment>
<dbReference type="PANTHER" id="PTHR43179:SF12">
    <property type="entry name" value="GALACTOFURANOSYLTRANSFERASE GLFT2"/>
    <property type="match status" value="1"/>
</dbReference>
<organism evidence="7 8">
    <name type="scientific">Marmoricola endophyticus</name>
    <dbReference type="NCBI Taxonomy" id="2040280"/>
    <lineage>
        <taxon>Bacteria</taxon>
        <taxon>Bacillati</taxon>
        <taxon>Actinomycetota</taxon>
        <taxon>Actinomycetes</taxon>
        <taxon>Propionibacteriales</taxon>
        <taxon>Nocardioidaceae</taxon>
        <taxon>Marmoricola</taxon>
    </lineage>
</organism>
<dbReference type="Proteomes" id="UP000649179">
    <property type="component" value="Unassembled WGS sequence"/>
</dbReference>
<gene>
    <name evidence="7" type="ORF">GCM10011519_27330</name>
</gene>
<dbReference type="InterPro" id="IPR029044">
    <property type="entry name" value="Nucleotide-diphossugar_trans"/>
</dbReference>
<evidence type="ECO:0000256" key="4">
    <source>
        <dbReference type="ARBA" id="ARBA00022679"/>
    </source>
</evidence>
<dbReference type="SUPFAM" id="SSF53448">
    <property type="entry name" value="Nucleotide-diphospho-sugar transferases"/>
    <property type="match status" value="1"/>
</dbReference>
<reference evidence="7" key="2">
    <citation type="submission" date="2020-09" db="EMBL/GenBank/DDBJ databases">
        <authorList>
            <person name="Sun Q."/>
            <person name="Zhou Y."/>
        </authorList>
    </citation>
    <scope>NUCLEOTIDE SEQUENCE</scope>
    <source>
        <strain evidence="7">CGMCC 1.16067</strain>
    </source>
</reference>
<reference evidence="7" key="1">
    <citation type="journal article" date="2014" name="Int. J. Syst. Evol. Microbiol.">
        <title>Complete genome sequence of Corynebacterium casei LMG S-19264T (=DSM 44701T), isolated from a smear-ripened cheese.</title>
        <authorList>
            <consortium name="US DOE Joint Genome Institute (JGI-PGF)"/>
            <person name="Walter F."/>
            <person name="Albersmeier A."/>
            <person name="Kalinowski J."/>
            <person name="Ruckert C."/>
        </authorList>
    </citation>
    <scope>NUCLEOTIDE SEQUENCE</scope>
    <source>
        <strain evidence="7">CGMCC 1.16067</strain>
    </source>
</reference>